<dbReference type="PANTHER" id="PTHR43698">
    <property type="entry name" value="RIBD C-TERMINAL DOMAIN CONTAINING PROTEIN"/>
    <property type="match status" value="1"/>
</dbReference>
<organism evidence="2 3">
    <name type="scientific">Niastella koreensis</name>
    <dbReference type="NCBI Taxonomy" id="354356"/>
    <lineage>
        <taxon>Bacteria</taxon>
        <taxon>Pseudomonadati</taxon>
        <taxon>Bacteroidota</taxon>
        <taxon>Chitinophagia</taxon>
        <taxon>Chitinophagales</taxon>
        <taxon>Chitinophagaceae</taxon>
        <taxon>Niastella</taxon>
    </lineage>
</organism>
<feature type="domain" description="Cupin type-2" evidence="1">
    <location>
        <begin position="47"/>
        <end position="103"/>
    </location>
</feature>
<evidence type="ECO:0000313" key="2">
    <source>
        <dbReference type="EMBL" id="OQP41834.1"/>
    </source>
</evidence>
<dbReference type="InterPro" id="IPR011051">
    <property type="entry name" value="RmlC_Cupin_sf"/>
</dbReference>
<proteinExistence type="predicted"/>
<name>A0ABX3NNZ6_9BACT</name>
<dbReference type="InterPro" id="IPR047263">
    <property type="entry name" value="HNL-like_cupin"/>
</dbReference>
<dbReference type="Pfam" id="PF07883">
    <property type="entry name" value="Cupin_2"/>
    <property type="match status" value="1"/>
</dbReference>
<dbReference type="SUPFAM" id="SSF51182">
    <property type="entry name" value="RmlC-like cupins"/>
    <property type="match status" value="1"/>
</dbReference>
<evidence type="ECO:0000313" key="3">
    <source>
        <dbReference type="Proteomes" id="UP000192277"/>
    </source>
</evidence>
<keyword evidence="3" id="KW-1185">Reference proteome</keyword>
<evidence type="ECO:0000259" key="1">
    <source>
        <dbReference type="Pfam" id="PF07883"/>
    </source>
</evidence>
<dbReference type="EMBL" id="LWBO01000055">
    <property type="protein sequence ID" value="OQP41834.1"/>
    <property type="molecule type" value="Genomic_DNA"/>
</dbReference>
<accession>A0ABX3NNZ6</accession>
<comment type="caution">
    <text evidence="2">The sequence shown here is derived from an EMBL/GenBank/DDBJ whole genome shotgun (WGS) entry which is preliminary data.</text>
</comment>
<protein>
    <submittedName>
        <fullName evidence="2">Cupin</fullName>
    </submittedName>
</protein>
<dbReference type="Gene3D" id="2.60.120.10">
    <property type="entry name" value="Jelly Rolls"/>
    <property type="match status" value="1"/>
</dbReference>
<reference evidence="2 3" key="1">
    <citation type="submission" date="2016-04" db="EMBL/GenBank/DDBJ databases">
        <authorList>
            <person name="Chen L."/>
            <person name="Zhuang W."/>
            <person name="Wang G."/>
        </authorList>
    </citation>
    <scope>NUCLEOTIDE SEQUENCE [LARGE SCALE GENOMIC DNA]</scope>
    <source>
        <strain evidence="3">GR20</strain>
    </source>
</reference>
<sequence length="137" mass="15189">MNENKNKDTGSIFPIGDKASPEYFAGAAWVKTLVANDDTLTTIISNVVFEPGARNHWHTHPAGQILICTEGTGYYQEKGKPIQKLYVGDVVRIPPGVEHWHGASPTSRFTHIAINVNTEKGVVNWLKAVTDEEYNKK</sequence>
<dbReference type="RefSeq" id="WP_014221029.1">
    <property type="nucleotide sequence ID" value="NZ_LWBO01000055.1"/>
</dbReference>
<dbReference type="InterPro" id="IPR014710">
    <property type="entry name" value="RmlC-like_jellyroll"/>
</dbReference>
<dbReference type="InterPro" id="IPR013096">
    <property type="entry name" value="Cupin_2"/>
</dbReference>
<dbReference type="CDD" id="cd02233">
    <property type="entry name" value="cupin_HNL-like"/>
    <property type="match status" value="1"/>
</dbReference>
<gene>
    <name evidence="2" type="ORF">A4D02_14240</name>
</gene>
<dbReference type="PANTHER" id="PTHR43698:SF1">
    <property type="entry name" value="BLL4564 PROTEIN"/>
    <property type="match status" value="1"/>
</dbReference>
<dbReference type="Proteomes" id="UP000192277">
    <property type="component" value="Unassembled WGS sequence"/>
</dbReference>